<evidence type="ECO:0000313" key="4">
    <source>
        <dbReference type="Proteomes" id="UP000326780"/>
    </source>
</evidence>
<dbReference type="Pfam" id="PF25135">
    <property type="entry name" value="DUF7822"/>
    <property type="match status" value="1"/>
</dbReference>
<evidence type="ECO:0000313" key="3">
    <source>
        <dbReference type="EMBL" id="QFZ84138.1"/>
    </source>
</evidence>
<dbReference type="InterPro" id="IPR046582">
    <property type="entry name" value="DUF6630"/>
</dbReference>
<evidence type="ECO:0000259" key="1">
    <source>
        <dbReference type="Pfam" id="PF20335"/>
    </source>
</evidence>
<name>A0A5Q0M4H3_VARPD</name>
<dbReference type="EMBL" id="CP045644">
    <property type="protein sequence ID" value="QFZ84138.1"/>
    <property type="molecule type" value="Genomic_DNA"/>
</dbReference>
<feature type="domain" description="DUF6630" evidence="1">
    <location>
        <begin position="610"/>
        <end position="699"/>
    </location>
</feature>
<accession>A0A5Q0M4H3</accession>
<dbReference type="AlphaFoldDB" id="A0A5Q0M4H3"/>
<proteinExistence type="predicted"/>
<gene>
    <name evidence="3" type="ORF">GFK26_15935</name>
</gene>
<dbReference type="Pfam" id="PF20335">
    <property type="entry name" value="DUF6630"/>
    <property type="match status" value="1"/>
</dbReference>
<feature type="domain" description="DUF7822" evidence="2">
    <location>
        <begin position="21"/>
        <end position="147"/>
    </location>
</feature>
<dbReference type="RefSeq" id="WP_153282789.1">
    <property type="nucleotide sequence ID" value="NZ_CP045644.1"/>
</dbReference>
<protein>
    <submittedName>
        <fullName evidence="3">Uncharacterized protein</fullName>
    </submittedName>
</protein>
<evidence type="ECO:0000259" key="2">
    <source>
        <dbReference type="Pfam" id="PF25135"/>
    </source>
</evidence>
<sequence length="702" mass="77036">MPNASVLFSLHEFPDHARPLDEEAGDVAGLAEWFDAVPALFLLLVGEGQRASSAIGNCDDAQVLLAAPMKDARARWQRFRAFTAALLPMEAHTEMDRIQAALDGSPHPWLVLDTIDLAWDSSNAEAFGTHLDQLQADSAALVAALQPEGAPAPCTAEAELPEVLRPLVSDWRRQWGWWSDQVIARLWAVAYETEDERAPFLQALTVDDWRPDLAAYVVHPPSDANGSKNKRAEAKRRPPVGLVTPYGRWLLPFEAGATSVYRGRASGPWVIALRDDTAETKKKSALPSVASGLMDRNGVWRYPVGSLGYADVVAEDLLWAEFPGEPAPGGQLVRISTGEILHTGVTSAYQGDDGLLRLNDAQERSAVASADDARILVPHRYEAVRNFDTRKRWAVVADSKGREGVVALDGRELIPCKHGHIARGNRDAPPKVYGRNRFIGLDFAPMQLMLYDTDGRPVSTAMHFWTDTGNPIVEGDRLLTLNEDGPDAQVQWVDFDGQVLERTGMTRAEFHEARREGRSHNARRKKSVADTSLQAICDEAATGRGWLVDLIGCVWLGDRAASQAALQTLLDQLRAAMAPEAAPDALNILLWGVDNPKEGFVYAVTSGSPLFTTFDWKDGDAVRSLDLPVPGNAWDGFQWEPLDNGDDITEGLDAARKHLAPHGYALYELQSLGDYYAVGAVRTKDRSRFKKLVGQAELQLVI</sequence>
<reference evidence="3 4" key="1">
    <citation type="submission" date="2019-10" db="EMBL/GenBank/DDBJ databases">
        <title>Complete genome sequence of Variovorax paradoxus 5C-2.</title>
        <authorList>
            <person name="Gogoleva N.E."/>
            <person name="Balkin A.S."/>
        </authorList>
    </citation>
    <scope>NUCLEOTIDE SEQUENCE [LARGE SCALE GENOMIC DNA]</scope>
    <source>
        <strain evidence="3 4">5C-2</strain>
    </source>
</reference>
<dbReference type="InterPro" id="IPR056724">
    <property type="entry name" value="DUF7822"/>
</dbReference>
<organism evidence="3 4">
    <name type="scientific">Variovorax paradoxus</name>
    <dbReference type="NCBI Taxonomy" id="34073"/>
    <lineage>
        <taxon>Bacteria</taxon>
        <taxon>Pseudomonadati</taxon>
        <taxon>Pseudomonadota</taxon>
        <taxon>Betaproteobacteria</taxon>
        <taxon>Burkholderiales</taxon>
        <taxon>Comamonadaceae</taxon>
        <taxon>Variovorax</taxon>
    </lineage>
</organism>
<dbReference type="Proteomes" id="UP000326780">
    <property type="component" value="Chromosome"/>
</dbReference>